<dbReference type="SUPFAM" id="SSF48452">
    <property type="entry name" value="TPR-like"/>
    <property type="match status" value="1"/>
</dbReference>
<dbReference type="SMART" id="SM00028">
    <property type="entry name" value="TPR"/>
    <property type="match status" value="5"/>
</dbReference>
<dbReference type="InterPro" id="IPR011990">
    <property type="entry name" value="TPR-like_helical_dom_sf"/>
</dbReference>
<name>A0A1T1NT69_9XANT</name>
<reference evidence="4 5" key="1">
    <citation type="submission" date="2015-12" db="EMBL/GenBank/DDBJ databases">
        <authorList>
            <person name="Shamseldin A."/>
            <person name="Moawad H."/>
            <person name="Abd El-Rahim W.M."/>
            <person name="Sadowsky M.J."/>
        </authorList>
    </citation>
    <scope>NUCLEOTIDE SEQUENCE [LARGE SCALE GENOMIC DNA]</scope>
    <source>
        <strain evidence="4 5">LMG9050</strain>
    </source>
</reference>
<comment type="caution">
    <text evidence="4">The sequence shown here is derived from an EMBL/GenBank/DDBJ whole genome shotgun (WGS) entry which is preliminary data.</text>
</comment>
<dbReference type="Pfam" id="PF14559">
    <property type="entry name" value="TPR_19"/>
    <property type="match status" value="1"/>
</dbReference>
<dbReference type="PANTHER" id="PTHR44186">
    <property type="match status" value="1"/>
</dbReference>
<sequence length="389" mass="41196">MDVAMPSVDKLDAYWTQDPANPELACQLIDALIETGQSARAEAVIAALPTETVLLAGVQFRAARLDLLAGRYAEAEARLQPLAERHAAPALDHDIAFAQLCQQNLDGAAATLEKARARHGDSAEFAVLSARIALMRTDYAAADEALAAALAFTPQHPTALGLSALCALDAGDTTRAVEQAHRCLALFPDQHEALLTAGALALYAQDGAAAAMHFERALERFPMSGRALSGLGQAQMLQGALAPAKVLLTQATQAMPDHIGTWHALGWLHLLDGKRLAADACYRRAYALDRNFAESHGGLAVVALLDGQREEGEAHLRRALKLDPNSISGRYAQSLSLADHGEQAQSEAVFAALMREGALAGAHALGTHTPAEMARRLRARLSSNTAAAH</sequence>
<proteinExistence type="predicted"/>
<dbReference type="PANTHER" id="PTHR44186:SF1">
    <property type="entry name" value="BARDET-BIEDL SYNDROME 4 PROTEIN"/>
    <property type="match status" value="1"/>
</dbReference>
<evidence type="ECO:0000256" key="3">
    <source>
        <dbReference type="PROSITE-ProRule" id="PRU00339"/>
    </source>
</evidence>
<organism evidence="4 5">
    <name type="scientific">Xanthomonas axonopodis pv. melhusii</name>
    <dbReference type="NCBI Taxonomy" id="487834"/>
    <lineage>
        <taxon>Bacteria</taxon>
        <taxon>Pseudomonadati</taxon>
        <taxon>Pseudomonadota</taxon>
        <taxon>Gammaproteobacteria</taxon>
        <taxon>Lysobacterales</taxon>
        <taxon>Lysobacteraceae</taxon>
        <taxon>Xanthomonas</taxon>
    </lineage>
</organism>
<dbReference type="Gene3D" id="1.25.40.10">
    <property type="entry name" value="Tetratricopeptide repeat domain"/>
    <property type="match status" value="1"/>
</dbReference>
<protein>
    <submittedName>
        <fullName evidence="4">Uncharacterized protein</fullName>
    </submittedName>
</protein>
<dbReference type="Pfam" id="PF13432">
    <property type="entry name" value="TPR_16"/>
    <property type="match status" value="1"/>
</dbReference>
<dbReference type="PROSITE" id="PS50005">
    <property type="entry name" value="TPR"/>
    <property type="match status" value="1"/>
</dbReference>
<dbReference type="Proteomes" id="UP000190559">
    <property type="component" value="Unassembled WGS sequence"/>
</dbReference>
<evidence type="ECO:0000313" key="5">
    <source>
        <dbReference type="Proteomes" id="UP000190559"/>
    </source>
</evidence>
<evidence type="ECO:0000256" key="2">
    <source>
        <dbReference type="ARBA" id="ARBA00022803"/>
    </source>
</evidence>
<dbReference type="EMBL" id="LOJW01000050">
    <property type="protein sequence ID" value="OOW66406.1"/>
    <property type="molecule type" value="Genomic_DNA"/>
</dbReference>
<evidence type="ECO:0000256" key="1">
    <source>
        <dbReference type="ARBA" id="ARBA00022737"/>
    </source>
</evidence>
<evidence type="ECO:0000313" key="4">
    <source>
        <dbReference type="EMBL" id="OOW66406.1"/>
    </source>
</evidence>
<dbReference type="AlphaFoldDB" id="A0A1T1NT69"/>
<gene>
    <name evidence="4" type="ORF">Xmlh_19235</name>
</gene>
<keyword evidence="2 3" id="KW-0802">TPR repeat</keyword>
<keyword evidence="1" id="KW-0677">Repeat</keyword>
<dbReference type="InterPro" id="IPR019734">
    <property type="entry name" value="TPR_rpt"/>
</dbReference>
<feature type="repeat" description="TPR" evidence="3">
    <location>
        <begin position="293"/>
        <end position="326"/>
    </location>
</feature>
<accession>A0A1T1NT69</accession>